<evidence type="ECO:0000259" key="14">
    <source>
        <dbReference type="Pfam" id="PF02749"/>
    </source>
</evidence>
<evidence type="ECO:0000256" key="7">
    <source>
        <dbReference type="ARBA" id="ARBA00022676"/>
    </source>
</evidence>
<dbReference type="RefSeq" id="WP_162050371.1">
    <property type="nucleotide sequence ID" value="NZ_AP022345.1"/>
</dbReference>
<feature type="domain" description="Quinolinate phosphoribosyl transferase C-terminal" evidence="13">
    <location>
        <begin position="119"/>
        <end position="295"/>
    </location>
</feature>
<dbReference type="InterPro" id="IPR036068">
    <property type="entry name" value="Nicotinate_pribotase-like_C"/>
</dbReference>
<sequence length="301" mass="32009">MTTQDFADFPYPLEAEIARNVSAALTEDIGAGDLTAELVPAGNNSIATVIVREPAVICGIPWFNRCFAEIDASIRINWRVQEGDHVGPDTLLCEIHGPSRALLSGERAALNFLQLLSGVATRAATFVDTIAGTKAQIVDTRKTIPGLRFAQKYAVRVGGGGNHRLALWDAILIKENHILAAGGITPAVKAAQAVASQHADRCRFIQVEVESIAELDEALAAGADFLLLDNFDLAMMRDGVAHRDSWAAKTGTAAKLEASGGVSLDTVRAIAETGVDRISIGGLTKDVRAIDLSMRFKDIPA</sequence>
<dbReference type="InterPro" id="IPR027277">
    <property type="entry name" value="NadC/ModD"/>
</dbReference>
<comment type="function">
    <text evidence="1">Involved in the catabolism of quinolinic acid (QA).</text>
</comment>
<dbReference type="InterPro" id="IPR004393">
    <property type="entry name" value="NadC"/>
</dbReference>
<comment type="similarity">
    <text evidence="3 12">Belongs to the NadC/ModD family.</text>
</comment>
<evidence type="ECO:0000256" key="11">
    <source>
        <dbReference type="ARBA" id="ARBA00069173"/>
    </source>
</evidence>
<dbReference type="GO" id="GO:0005737">
    <property type="term" value="C:cytoplasm"/>
    <property type="evidence" value="ECO:0007669"/>
    <property type="project" value="TreeGrafter"/>
</dbReference>
<dbReference type="FunFam" id="3.20.20.70:FF:000030">
    <property type="entry name" value="Nicotinate-nucleotide pyrophosphorylase, carboxylating"/>
    <property type="match status" value="1"/>
</dbReference>
<gene>
    <name evidence="15" type="primary">nadC</name>
    <name evidence="15" type="ORF">ICHIAU1_11700</name>
</gene>
<keyword evidence="6" id="KW-0662">Pyridine nucleotide biosynthesis</keyword>
<protein>
    <recommendedName>
        <fullName evidence="11">Probable nicotinate-nucleotide pyrophosphorylase [carboxylating]</fullName>
        <ecNumber evidence="5">2.4.2.19</ecNumber>
    </recommendedName>
    <alternativeName>
        <fullName evidence="9">Quinolinate phosphoribosyltransferase [decarboxylating]</fullName>
    </alternativeName>
</protein>
<evidence type="ECO:0000256" key="12">
    <source>
        <dbReference type="PIRNR" id="PIRNR006250"/>
    </source>
</evidence>
<keyword evidence="8 12" id="KW-0808">Transferase</keyword>
<dbReference type="Proteomes" id="UP000463961">
    <property type="component" value="Chromosome"/>
</dbReference>
<dbReference type="PANTHER" id="PTHR32179">
    <property type="entry name" value="NICOTINATE-NUCLEOTIDE PYROPHOSPHORYLASE [CARBOXYLATING]"/>
    <property type="match status" value="1"/>
</dbReference>
<dbReference type="InterPro" id="IPR002638">
    <property type="entry name" value="Quinolinate_PRibosylTrfase_C"/>
</dbReference>
<dbReference type="SUPFAM" id="SSF54675">
    <property type="entry name" value="Nicotinate/Quinolinate PRTase N-terminal domain-like"/>
    <property type="match status" value="1"/>
</dbReference>
<dbReference type="UniPathway" id="UPA00253">
    <property type="reaction ID" value="UER00331"/>
</dbReference>
<evidence type="ECO:0000256" key="10">
    <source>
        <dbReference type="ARBA" id="ARBA00047445"/>
    </source>
</evidence>
<dbReference type="PIRSF" id="PIRSF006250">
    <property type="entry name" value="NadC_ModD"/>
    <property type="match status" value="1"/>
</dbReference>
<evidence type="ECO:0000256" key="2">
    <source>
        <dbReference type="ARBA" id="ARBA00004893"/>
    </source>
</evidence>
<keyword evidence="7 12" id="KW-0328">Glycosyltransferase</keyword>
<dbReference type="Pfam" id="PF01729">
    <property type="entry name" value="QRPTase_C"/>
    <property type="match status" value="1"/>
</dbReference>
<feature type="domain" description="Quinolinate phosphoribosyl transferase N-terminal" evidence="14">
    <location>
        <begin position="33"/>
        <end position="117"/>
    </location>
</feature>
<dbReference type="InterPro" id="IPR013785">
    <property type="entry name" value="Aldolase_TIM"/>
</dbReference>
<dbReference type="OrthoDB" id="9782546at2"/>
<dbReference type="AlphaFoldDB" id="A0A7R6TMV1"/>
<dbReference type="EMBL" id="AP022345">
    <property type="protein sequence ID" value="BBU68887.1"/>
    <property type="molecule type" value="Genomic_DNA"/>
</dbReference>
<dbReference type="PANTHER" id="PTHR32179:SF3">
    <property type="entry name" value="NICOTINATE-NUCLEOTIDE PYROPHOSPHORYLASE [CARBOXYLATING]"/>
    <property type="match status" value="1"/>
</dbReference>
<dbReference type="Gene3D" id="3.90.1170.20">
    <property type="entry name" value="Quinolinate phosphoribosyl transferase, N-terminal domain"/>
    <property type="match status" value="1"/>
</dbReference>
<dbReference type="CDD" id="cd01572">
    <property type="entry name" value="QPRTase"/>
    <property type="match status" value="1"/>
</dbReference>
<dbReference type="GO" id="GO:0009435">
    <property type="term" value="P:NAD+ biosynthetic process"/>
    <property type="evidence" value="ECO:0007669"/>
    <property type="project" value="UniProtKB-UniPathway"/>
</dbReference>
<evidence type="ECO:0000259" key="13">
    <source>
        <dbReference type="Pfam" id="PF01729"/>
    </source>
</evidence>
<dbReference type="GO" id="GO:0004514">
    <property type="term" value="F:nicotinate-nucleotide diphosphorylase (carboxylating) activity"/>
    <property type="evidence" value="ECO:0007669"/>
    <property type="project" value="UniProtKB-EC"/>
</dbReference>
<dbReference type="Pfam" id="PF02749">
    <property type="entry name" value="QRPTase_N"/>
    <property type="match status" value="1"/>
</dbReference>
<evidence type="ECO:0000256" key="4">
    <source>
        <dbReference type="ARBA" id="ARBA00011218"/>
    </source>
</evidence>
<comment type="subunit">
    <text evidence="4">Hexamer formed by 3 homodimers.</text>
</comment>
<dbReference type="InterPro" id="IPR022412">
    <property type="entry name" value="Quinolinate_PRibosylTrfase_N"/>
</dbReference>
<reference evidence="16" key="1">
    <citation type="submission" date="2020-01" db="EMBL/GenBank/DDBJ databases">
        <title>Phosphoaccumulans saitamaens gen. nov., sp. nov., a polyphosphate accumulating bacterium isolated from surface river water.</title>
        <authorList>
            <person name="Watanabe K."/>
            <person name="Suda W."/>
        </authorList>
    </citation>
    <scope>NUCLEOTIDE SEQUENCE [LARGE SCALE GENOMIC DNA]</scope>
    <source>
        <strain evidence="16">ICHIAU1</strain>
    </source>
</reference>
<keyword evidence="16" id="KW-1185">Reference proteome</keyword>
<evidence type="ECO:0000256" key="3">
    <source>
        <dbReference type="ARBA" id="ARBA00009400"/>
    </source>
</evidence>
<name>A0A7R6TMV1_9RHOO</name>
<dbReference type="NCBIfam" id="TIGR00078">
    <property type="entry name" value="nadC"/>
    <property type="match status" value="1"/>
</dbReference>
<dbReference type="EC" id="2.4.2.19" evidence="5"/>
<evidence type="ECO:0000256" key="6">
    <source>
        <dbReference type="ARBA" id="ARBA00022642"/>
    </source>
</evidence>
<accession>A0A7R6TMV1</accession>
<evidence type="ECO:0000256" key="1">
    <source>
        <dbReference type="ARBA" id="ARBA00003237"/>
    </source>
</evidence>
<proteinExistence type="inferred from homology"/>
<evidence type="ECO:0000313" key="15">
    <source>
        <dbReference type="EMBL" id="BBU68887.1"/>
    </source>
</evidence>
<comment type="catalytic activity">
    <reaction evidence="10">
        <text>nicotinate beta-D-ribonucleotide + CO2 + diphosphate = quinolinate + 5-phospho-alpha-D-ribose 1-diphosphate + 2 H(+)</text>
        <dbReference type="Rhea" id="RHEA:12733"/>
        <dbReference type="ChEBI" id="CHEBI:15378"/>
        <dbReference type="ChEBI" id="CHEBI:16526"/>
        <dbReference type="ChEBI" id="CHEBI:29959"/>
        <dbReference type="ChEBI" id="CHEBI:33019"/>
        <dbReference type="ChEBI" id="CHEBI:57502"/>
        <dbReference type="ChEBI" id="CHEBI:58017"/>
        <dbReference type="EC" id="2.4.2.19"/>
    </reaction>
</comment>
<organism evidence="15 16">
    <name type="scientific">Fluviibacter phosphoraccumulans</name>
    <dbReference type="NCBI Taxonomy" id="1751046"/>
    <lineage>
        <taxon>Bacteria</taxon>
        <taxon>Pseudomonadati</taxon>
        <taxon>Pseudomonadota</taxon>
        <taxon>Betaproteobacteria</taxon>
        <taxon>Rhodocyclales</taxon>
        <taxon>Fluviibacteraceae</taxon>
        <taxon>Fluviibacter</taxon>
    </lineage>
</organism>
<dbReference type="InterPro" id="IPR037128">
    <property type="entry name" value="Quinolinate_PRibosylTase_N_sf"/>
</dbReference>
<dbReference type="Gene3D" id="3.20.20.70">
    <property type="entry name" value="Aldolase class I"/>
    <property type="match status" value="1"/>
</dbReference>
<dbReference type="GO" id="GO:0034213">
    <property type="term" value="P:quinolinate catabolic process"/>
    <property type="evidence" value="ECO:0007669"/>
    <property type="project" value="TreeGrafter"/>
</dbReference>
<comment type="pathway">
    <text evidence="2">Cofactor biosynthesis; NAD(+) biosynthesis; nicotinate D-ribonucleotide from quinolinate: step 1/1.</text>
</comment>
<evidence type="ECO:0000256" key="9">
    <source>
        <dbReference type="ARBA" id="ARBA00033102"/>
    </source>
</evidence>
<dbReference type="FunFam" id="3.90.1170.20:FF:000001">
    <property type="entry name" value="Nicotinate-nucleotide diphosphorylase (Carboxylating)"/>
    <property type="match status" value="1"/>
</dbReference>
<evidence type="ECO:0000313" key="16">
    <source>
        <dbReference type="Proteomes" id="UP000463961"/>
    </source>
</evidence>
<evidence type="ECO:0000256" key="5">
    <source>
        <dbReference type="ARBA" id="ARBA00011944"/>
    </source>
</evidence>
<evidence type="ECO:0000256" key="8">
    <source>
        <dbReference type="ARBA" id="ARBA00022679"/>
    </source>
</evidence>
<dbReference type="SUPFAM" id="SSF51690">
    <property type="entry name" value="Nicotinate/Quinolinate PRTase C-terminal domain-like"/>
    <property type="match status" value="1"/>
</dbReference>